<reference evidence="1 2" key="1">
    <citation type="submission" date="2018-05" db="EMBL/GenBank/DDBJ databases">
        <title>Genomic Encyclopedia of Type Strains, Phase IV (KMG-IV): sequencing the most valuable type-strain genomes for metagenomic binning, comparative biology and taxonomic classification.</title>
        <authorList>
            <person name="Goeker M."/>
        </authorList>
    </citation>
    <scope>NUCLEOTIDE SEQUENCE [LARGE SCALE GENOMIC DNA]</scope>
    <source>
        <strain evidence="1 2">DSM 2626</strain>
    </source>
</reference>
<dbReference type="AlphaFoldDB" id="A0A8E3B2C2"/>
<organism evidence="1 2">
    <name type="scientific">Rhizobium loti</name>
    <name type="common">Mesorhizobium loti</name>
    <dbReference type="NCBI Taxonomy" id="381"/>
    <lineage>
        <taxon>Bacteria</taxon>
        <taxon>Pseudomonadati</taxon>
        <taxon>Pseudomonadota</taxon>
        <taxon>Alphaproteobacteria</taxon>
        <taxon>Hyphomicrobiales</taxon>
        <taxon>Phyllobacteriaceae</taxon>
        <taxon>Mesorhizobium</taxon>
    </lineage>
</organism>
<gene>
    <name evidence="1" type="ORF">C8D77_11565</name>
</gene>
<accession>A0A8E3B2C2</accession>
<dbReference type="EMBL" id="QGGH01000015">
    <property type="protein sequence ID" value="PWJ87626.1"/>
    <property type="molecule type" value="Genomic_DNA"/>
</dbReference>
<sequence length="65" mass="7078">MSESLSATLNGLSTNGCSLVFEDYPKDSAHWGRSLGTNNANYVLGFSPIIWMQPSPNQKRASGWS</sequence>
<dbReference type="Proteomes" id="UP000245631">
    <property type="component" value="Unassembled WGS sequence"/>
</dbReference>
<evidence type="ECO:0000313" key="1">
    <source>
        <dbReference type="EMBL" id="PWJ87626.1"/>
    </source>
</evidence>
<name>A0A8E3B2C2_RHILI</name>
<comment type="caution">
    <text evidence="1">The sequence shown here is derived from an EMBL/GenBank/DDBJ whole genome shotgun (WGS) entry which is preliminary data.</text>
</comment>
<protein>
    <submittedName>
        <fullName evidence="1">Uncharacterized protein</fullName>
    </submittedName>
</protein>
<proteinExistence type="predicted"/>
<evidence type="ECO:0000313" key="2">
    <source>
        <dbReference type="Proteomes" id="UP000245631"/>
    </source>
</evidence>